<keyword evidence="4" id="KW-1185">Reference proteome</keyword>
<dbReference type="GO" id="GO:0090263">
    <property type="term" value="P:positive regulation of canonical Wnt signaling pathway"/>
    <property type="evidence" value="ECO:0007669"/>
    <property type="project" value="TreeGrafter"/>
</dbReference>
<dbReference type="SUPFAM" id="SSF50985">
    <property type="entry name" value="RCC1/BLIP-II"/>
    <property type="match status" value="1"/>
</dbReference>
<dbReference type="InterPro" id="IPR024725">
    <property type="entry name" value="UBR5_UBA"/>
</dbReference>
<organism evidence="3 4">
    <name type="scientific">Ridgeia piscesae</name>
    <name type="common">Tubeworm</name>
    <dbReference type="NCBI Taxonomy" id="27915"/>
    <lineage>
        <taxon>Eukaryota</taxon>
        <taxon>Metazoa</taxon>
        <taxon>Spiralia</taxon>
        <taxon>Lophotrochozoa</taxon>
        <taxon>Annelida</taxon>
        <taxon>Polychaeta</taxon>
        <taxon>Sedentaria</taxon>
        <taxon>Canalipalpata</taxon>
        <taxon>Sabellida</taxon>
        <taxon>Siboglinidae</taxon>
        <taxon>Ridgeia</taxon>
    </lineage>
</organism>
<feature type="compositionally biased region" description="Basic and acidic residues" evidence="1">
    <location>
        <begin position="274"/>
        <end position="286"/>
    </location>
</feature>
<dbReference type="CDD" id="cd14423">
    <property type="entry name" value="CUE_UBR5"/>
    <property type="match status" value="1"/>
</dbReference>
<dbReference type="Gene3D" id="1.10.8.10">
    <property type="entry name" value="DNA helicase RuvA subunit, C-terminal domain"/>
    <property type="match status" value="1"/>
</dbReference>
<evidence type="ECO:0000259" key="2">
    <source>
        <dbReference type="Pfam" id="PF11547"/>
    </source>
</evidence>
<dbReference type="GO" id="GO:0005737">
    <property type="term" value="C:cytoplasm"/>
    <property type="evidence" value="ECO:0007669"/>
    <property type="project" value="TreeGrafter"/>
</dbReference>
<reference evidence="3" key="1">
    <citation type="journal article" date="2023" name="Mol. Biol. Evol.">
        <title>Third-Generation Sequencing Reveals the Adaptive Role of the Epigenome in Three Deep-Sea Polychaetes.</title>
        <authorList>
            <person name="Perez M."/>
            <person name="Aroh O."/>
            <person name="Sun Y."/>
            <person name="Lan Y."/>
            <person name="Juniper S.K."/>
            <person name="Young C.R."/>
            <person name="Angers B."/>
            <person name="Qian P.Y."/>
        </authorList>
    </citation>
    <scope>NUCLEOTIDE SEQUENCE</scope>
    <source>
        <strain evidence="3">R07B-5</strain>
    </source>
</reference>
<dbReference type="InterPro" id="IPR009091">
    <property type="entry name" value="RCC1/BLIP-II"/>
</dbReference>
<dbReference type="GO" id="GO:0043130">
    <property type="term" value="F:ubiquitin binding"/>
    <property type="evidence" value="ECO:0007669"/>
    <property type="project" value="InterPro"/>
</dbReference>
<accession>A0AAD9NTY0</accession>
<dbReference type="Proteomes" id="UP001209878">
    <property type="component" value="Unassembled WGS sequence"/>
</dbReference>
<dbReference type="FunFam" id="1.10.8.10:FF:000009">
    <property type="entry name" value="Putative E3 ubiquitin-protein ligase UBR5"/>
    <property type="match status" value="1"/>
</dbReference>
<evidence type="ECO:0000313" key="3">
    <source>
        <dbReference type="EMBL" id="KAK2182677.1"/>
    </source>
</evidence>
<dbReference type="EMBL" id="JAODUO010000340">
    <property type="protein sequence ID" value="KAK2182677.1"/>
    <property type="molecule type" value="Genomic_DNA"/>
</dbReference>
<name>A0AAD9NTY0_RIDPI</name>
<dbReference type="AlphaFoldDB" id="A0AAD9NTY0"/>
<dbReference type="PANTHER" id="PTHR46276">
    <property type="entry name" value="E3 UBIQUITIN-PROTEIN LIGASE UBR5"/>
    <property type="match status" value="1"/>
</dbReference>
<dbReference type="Pfam" id="PF11547">
    <property type="entry name" value="E3_UbLigase_EDD"/>
    <property type="match status" value="1"/>
</dbReference>
<protein>
    <recommendedName>
        <fullName evidence="2">E3 ubiquitin-protein ligase UBR5 ubiquitin-associated domain-containing protein</fullName>
    </recommendedName>
</protein>
<feature type="non-terminal residue" evidence="3">
    <location>
        <position position="633"/>
    </location>
</feature>
<comment type="caution">
    <text evidence="3">The sequence shown here is derived from an EMBL/GenBank/DDBJ whole genome shotgun (WGS) entry which is preliminary data.</text>
</comment>
<feature type="region of interest" description="Disordered" evidence="1">
    <location>
        <begin position="299"/>
        <end position="327"/>
    </location>
</feature>
<sequence>VTVSFRLKEVSEWIGKRGFCSPIALHALRNVCVQDVVVGHSHIALLLQDGRVCRLPYVINSDKLDLSKAEPKLPSKEHVAVKAERANHNICVADNPLILMRGDDLAVISDPVAGGRVLRAVARGRGSGVIVGSRPLVPASVVPEDLINQCQVVLQGKSRSLIIRELQRTNLDVNLAVNNLLSRDDEGEDDLDDSGDPYMSDDLLSLLDAGVHTDHGSAESAEVMFSSEDMFGYSTLRARTSRVRTAREKPPASVPPWLTLPLIPSLGDFPRTGDSGERDRDRDRERDSVFRIRERRWMDSAPKDDGSGASRADKADMFPGADGKKKSPSNALMFGEELQFWCGKDGSSMHFTHIAALYSELVAVTTGGHLCQWRWCDSEPYATLESTAVLHPKTASLGLSGEKLMGLSACSIRASVFTDSGKVSLGLYHLLAELGKMSLGLYHLLAELARGKVSLGLYHLLAELGKVSLGLYHLLAESGKVSLGLYHLLAELGKVATWVDEVLSNVSVKLDHPAQSVPEFHTDKIVSLHTCTLYTCARLESGALYWWGVMPFSQRKKLVDRIRSKGRKGRSGDTKGAPEVVTGSQVCLRNSPIYHVGSIGLYTADGVPKIGQLMEAAWTLADTRRFKIKTFST</sequence>
<dbReference type="GO" id="GO:0034450">
    <property type="term" value="F:ubiquitin-ubiquitin ligase activity"/>
    <property type="evidence" value="ECO:0007669"/>
    <property type="project" value="TreeGrafter"/>
</dbReference>
<dbReference type="GO" id="GO:0000209">
    <property type="term" value="P:protein polyubiquitination"/>
    <property type="evidence" value="ECO:0007669"/>
    <property type="project" value="TreeGrafter"/>
</dbReference>
<gene>
    <name evidence="3" type="ORF">NP493_338g00009</name>
</gene>
<dbReference type="PANTHER" id="PTHR46276:SF1">
    <property type="entry name" value="E3 UBIQUITIN-PROTEIN LIGASE UBR5"/>
    <property type="match status" value="1"/>
</dbReference>
<feature type="compositionally biased region" description="Basic and acidic residues" evidence="1">
    <location>
        <begin position="299"/>
        <end position="316"/>
    </location>
</feature>
<feature type="domain" description="E3 ubiquitin-protein ligase UBR5 ubiquitin-associated" evidence="2">
    <location>
        <begin position="137"/>
        <end position="186"/>
    </location>
</feature>
<dbReference type="GO" id="GO:0005634">
    <property type="term" value="C:nucleus"/>
    <property type="evidence" value="ECO:0007669"/>
    <property type="project" value="TreeGrafter"/>
</dbReference>
<evidence type="ECO:0000256" key="1">
    <source>
        <dbReference type="SAM" id="MobiDB-lite"/>
    </source>
</evidence>
<proteinExistence type="predicted"/>
<feature type="region of interest" description="Disordered" evidence="1">
    <location>
        <begin position="265"/>
        <end position="286"/>
    </location>
</feature>
<evidence type="ECO:0000313" key="4">
    <source>
        <dbReference type="Proteomes" id="UP001209878"/>
    </source>
</evidence>